<evidence type="ECO:0000256" key="2">
    <source>
        <dbReference type="ARBA" id="ARBA00004629"/>
    </source>
</evidence>
<evidence type="ECO:0000256" key="4">
    <source>
        <dbReference type="ARBA" id="ARBA00022618"/>
    </source>
</evidence>
<dbReference type="InterPro" id="IPR007128">
    <property type="entry name" value="PMF1/Nnf1"/>
</dbReference>
<dbReference type="GO" id="GO:0000444">
    <property type="term" value="C:MIS12/MIND type complex"/>
    <property type="evidence" value="ECO:0007669"/>
    <property type="project" value="InterPro"/>
</dbReference>
<keyword evidence="12" id="KW-1185">Reference proteome</keyword>
<reference evidence="12" key="1">
    <citation type="journal article" date="2018" name="Nat. Microbiol.">
        <title>Leveraging single-cell genomics to expand the fungal tree of life.</title>
        <authorList>
            <person name="Ahrendt S.R."/>
            <person name="Quandt C.A."/>
            <person name="Ciobanu D."/>
            <person name="Clum A."/>
            <person name="Salamov A."/>
            <person name="Andreopoulos B."/>
            <person name="Cheng J.F."/>
            <person name="Woyke T."/>
            <person name="Pelin A."/>
            <person name="Henrissat B."/>
            <person name="Reynolds N.K."/>
            <person name="Benny G.L."/>
            <person name="Smith M.E."/>
            <person name="James T.Y."/>
            <person name="Grigoriev I.V."/>
        </authorList>
    </citation>
    <scope>NUCLEOTIDE SEQUENCE [LARGE SCALE GENOMIC DNA]</scope>
    <source>
        <strain evidence="12">Benny S71-1</strain>
    </source>
</reference>
<evidence type="ECO:0000256" key="8">
    <source>
        <dbReference type="ARBA" id="ARBA00023306"/>
    </source>
</evidence>
<organism evidence="11 12">
    <name type="scientific">Syncephalis pseudoplumigaleata</name>
    <dbReference type="NCBI Taxonomy" id="1712513"/>
    <lineage>
        <taxon>Eukaryota</taxon>
        <taxon>Fungi</taxon>
        <taxon>Fungi incertae sedis</taxon>
        <taxon>Zoopagomycota</taxon>
        <taxon>Zoopagomycotina</taxon>
        <taxon>Zoopagomycetes</taxon>
        <taxon>Zoopagales</taxon>
        <taxon>Piptocephalidaceae</taxon>
        <taxon>Syncephalis</taxon>
    </lineage>
</organism>
<name>A0A4P9Z0C9_9FUNG</name>
<evidence type="ECO:0000256" key="1">
    <source>
        <dbReference type="ARBA" id="ARBA00004123"/>
    </source>
</evidence>
<sequence>MTDENPFVEQTDATIQLEGDRMSRLRDTVKEALTRALNNCRQLKRNVPNELTEAIQKMRDYMHDKMTEQFDHMVKQRDLVRKLNELDTAIEEAKERQRTGAPSPQIPFQSSTDLLALRTVPVMKQELQRLETSIAQTQEENDQLLGDYQEKRERIQQHMQRLQSNIESLTSQQLETMDHPVLSEMLEQR</sequence>
<evidence type="ECO:0000256" key="6">
    <source>
        <dbReference type="ARBA" id="ARBA00022838"/>
    </source>
</evidence>
<dbReference type="Proteomes" id="UP000278143">
    <property type="component" value="Unassembled WGS sequence"/>
</dbReference>
<keyword evidence="6" id="KW-0995">Kinetochore</keyword>
<keyword evidence="5" id="KW-0498">Mitosis</keyword>
<evidence type="ECO:0000256" key="9">
    <source>
        <dbReference type="ARBA" id="ARBA00023328"/>
    </source>
</evidence>
<dbReference type="OrthoDB" id="18453at2759"/>
<keyword evidence="4" id="KW-0132">Cell division</keyword>
<evidence type="ECO:0000256" key="10">
    <source>
        <dbReference type="SAM" id="Coils"/>
    </source>
</evidence>
<dbReference type="GO" id="GO:0005634">
    <property type="term" value="C:nucleus"/>
    <property type="evidence" value="ECO:0007669"/>
    <property type="project" value="UniProtKB-SubCell"/>
</dbReference>
<proteinExistence type="predicted"/>
<keyword evidence="3" id="KW-0158">Chromosome</keyword>
<accession>A0A4P9Z0C9</accession>
<dbReference type="EMBL" id="KZ990035">
    <property type="protein sequence ID" value="RKP24790.1"/>
    <property type="molecule type" value="Genomic_DNA"/>
</dbReference>
<dbReference type="AlphaFoldDB" id="A0A4P9Z0C9"/>
<evidence type="ECO:0000313" key="12">
    <source>
        <dbReference type="Proteomes" id="UP000278143"/>
    </source>
</evidence>
<keyword evidence="8" id="KW-0131">Cell cycle</keyword>
<comment type="subcellular location">
    <subcellularLocation>
        <location evidence="2">Chromosome</location>
        <location evidence="2">Centromere</location>
        <location evidence="2">Kinetochore</location>
    </subcellularLocation>
    <subcellularLocation>
        <location evidence="1">Nucleus</location>
    </subcellularLocation>
</comment>
<gene>
    <name evidence="11" type="ORF">SYNPS1DRAFT_23159</name>
</gene>
<dbReference type="GO" id="GO:0051301">
    <property type="term" value="P:cell division"/>
    <property type="evidence" value="ECO:0007669"/>
    <property type="project" value="UniProtKB-KW"/>
</dbReference>
<evidence type="ECO:0000256" key="5">
    <source>
        <dbReference type="ARBA" id="ARBA00022776"/>
    </source>
</evidence>
<evidence type="ECO:0000313" key="11">
    <source>
        <dbReference type="EMBL" id="RKP24790.1"/>
    </source>
</evidence>
<keyword evidence="10" id="KW-0175">Coiled coil</keyword>
<keyword evidence="7" id="KW-0539">Nucleus</keyword>
<dbReference type="Pfam" id="PF03980">
    <property type="entry name" value="Nnf1"/>
    <property type="match status" value="1"/>
</dbReference>
<evidence type="ECO:0000256" key="3">
    <source>
        <dbReference type="ARBA" id="ARBA00022454"/>
    </source>
</evidence>
<evidence type="ECO:0000256" key="7">
    <source>
        <dbReference type="ARBA" id="ARBA00023242"/>
    </source>
</evidence>
<protein>
    <submittedName>
        <fullName evidence="11">Nnf1-domain-containing protein</fullName>
    </submittedName>
</protein>
<keyword evidence="9" id="KW-0137">Centromere</keyword>
<feature type="coiled-coil region" evidence="10">
    <location>
        <begin position="120"/>
        <end position="172"/>
    </location>
</feature>